<evidence type="ECO:0000313" key="7">
    <source>
        <dbReference type="EMBL" id="HCW65609.1"/>
    </source>
</evidence>
<dbReference type="GO" id="GO:0016002">
    <property type="term" value="F:sulfite reductase activity"/>
    <property type="evidence" value="ECO:0007669"/>
    <property type="project" value="TreeGrafter"/>
</dbReference>
<accession>A0A3D5N2D4</accession>
<reference evidence="7 8" key="1">
    <citation type="journal article" date="2018" name="Nat. Biotechnol.">
        <title>A standardized bacterial taxonomy based on genome phylogeny substantially revises the tree of life.</title>
        <authorList>
            <person name="Parks D.H."/>
            <person name="Chuvochina M."/>
            <person name="Waite D.W."/>
            <person name="Rinke C."/>
            <person name="Skarshewski A."/>
            <person name="Chaumeil P.A."/>
            <person name="Hugenholtz P."/>
        </authorList>
    </citation>
    <scope>NUCLEOTIDE SEQUENCE [LARGE SCALE GENOMIC DNA]</scope>
    <source>
        <strain evidence="7">UBA9881</strain>
    </source>
</reference>
<keyword evidence="4" id="KW-0408">Iron</keyword>
<dbReference type="GO" id="GO:0051539">
    <property type="term" value="F:4 iron, 4 sulfur cluster binding"/>
    <property type="evidence" value="ECO:0007669"/>
    <property type="project" value="UniProtKB-KW"/>
</dbReference>
<dbReference type="GO" id="GO:0000103">
    <property type="term" value="P:sulfate assimilation"/>
    <property type="evidence" value="ECO:0007669"/>
    <property type="project" value="TreeGrafter"/>
</dbReference>
<dbReference type="GO" id="GO:0020037">
    <property type="term" value="F:heme binding"/>
    <property type="evidence" value="ECO:0007669"/>
    <property type="project" value="InterPro"/>
</dbReference>
<dbReference type="AlphaFoldDB" id="A0A3D5N2D4"/>
<keyword evidence="2" id="KW-0479">Metal-binding</keyword>
<dbReference type="Gene3D" id="3.30.413.10">
    <property type="entry name" value="Sulfite Reductase Hemoprotein, domain 1"/>
    <property type="match status" value="1"/>
</dbReference>
<comment type="caution">
    <text evidence="7">The sequence shown here is derived from an EMBL/GenBank/DDBJ whole genome shotgun (WGS) entry which is preliminary data.</text>
</comment>
<dbReference type="InterPro" id="IPR045169">
    <property type="entry name" value="NO2/SO3_Rdtase_4Fe4S_prot"/>
</dbReference>
<dbReference type="InterPro" id="IPR045854">
    <property type="entry name" value="NO2/SO3_Rdtase_4Fe4S_sf"/>
</dbReference>
<proteinExistence type="predicted"/>
<dbReference type="PANTHER" id="PTHR11493:SF47">
    <property type="entry name" value="SULFITE REDUCTASE [NADPH] SUBUNIT BETA"/>
    <property type="match status" value="1"/>
</dbReference>
<evidence type="ECO:0000256" key="5">
    <source>
        <dbReference type="ARBA" id="ARBA00023014"/>
    </source>
</evidence>
<evidence type="ECO:0000313" key="8">
    <source>
        <dbReference type="Proteomes" id="UP000264179"/>
    </source>
</evidence>
<sequence length="137" mass="14980">CPGLDYCALATARSIPLSQRISERFGDLDRQHDIGELKIKISGCINACGHHHVGHIGILGLDKRGKEFYQITLGGDASENASIGKIVGAGFSEAEVVDAIESLVTKYIDIRDAGERFIDTYRRVGTDPFKEVLYGDR</sequence>
<organism evidence="7 8">
    <name type="scientific">Thalassospira lucentensis</name>
    <dbReference type="NCBI Taxonomy" id="168935"/>
    <lineage>
        <taxon>Bacteria</taxon>
        <taxon>Pseudomonadati</taxon>
        <taxon>Pseudomonadota</taxon>
        <taxon>Alphaproteobacteria</taxon>
        <taxon>Rhodospirillales</taxon>
        <taxon>Thalassospiraceae</taxon>
        <taxon>Thalassospira</taxon>
    </lineage>
</organism>
<dbReference type="GO" id="GO:0046872">
    <property type="term" value="F:metal ion binding"/>
    <property type="evidence" value="ECO:0007669"/>
    <property type="project" value="UniProtKB-KW"/>
</dbReference>
<feature type="domain" description="Nitrite/sulphite reductase 4Fe-4S" evidence="6">
    <location>
        <begin position="1"/>
        <end position="133"/>
    </location>
</feature>
<keyword evidence="5" id="KW-0411">Iron-sulfur</keyword>
<evidence type="ECO:0000259" key="6">
    <source>
        <dbReference type="Pfam" id="PF01077"/>
    </source>
</evidence>
<gene>
    <name evidence="7" type="ORF">DHR80_00075</name>
</gene>
<evidence type="ECO:0000256" key="1">
    <source>
        <dbReference type="ARBA" id="ARBA00022485"/>
    </source>
</evidence>
<dbReference type="GO" id="GO:0009337">
    <property type="term" value="C:sulfite reductase complex (NADPH)"/>
    <property type="evidence" value="ECO:0007669"/>
    <property type="project" value="TreeGrafter"/>
</dbReference>
<dbReference type="SUPFAM" id="SSF56014">
    <property type="entry name" value="Nitrite and sulphite reductase 4Fe-4S domain-like"/>
    <property type="match status" value="1"/>
</dbReference>
<dbReference type="GO" id="GO:0050311">
    <property type="term" value="F:sulfite reductase (ferredoxin) activity"/>
    <property type="evidence" value="ECO:0007669"/>
    <property type="project" value="TreeGrafter"/>
</dbReference>
<feature type="non-terminal residue" evidence="7">
    <location>
        <position position="1"/>
    </location>
</feature>
<dbReference type="Pfam" id="PF01077">
    <property type="entry name" value="NIR_SIR"/>
    <property type="match status" value="1"/>
</dbReference>
<dbReference type="Proteomes" id="UP000264179">
    <property type="component" value="Unassembled WGS sequence"/>
</dbReference>
<keyword evidence="3" id="KW-0560">Oxidoreductase</keyword>
<evidence type="ECO:0000256" key="2">
    <source>
        <dbReference type="ARBA" id="ARBA00022723"/>
    </source>
</evidence>
<dbReference type="PANTHER" id="PTHR11493">
    <property type="entry name" value="SULFITE REDUCTASE [NADPH] SUBUNIT BETA-RELATED"/>
    <property type="match status" value="1"/>
</dbReference>
<dbReference type="EMBL" id="DPOP01000001">
    <property type="protein sequence ID" value="HCW65609.1"/>
    <property type="molecule type" value="Genomic_DNA"/>
</dbReference>
<keyword evidence="1" id="KW-0004">4Fe-4S</keyword>
<evidence type="ECO:0000256" key="4">
    <source>
        <dbReference type="ARBA" id="ARBA00023004"/>
    </source>
</evidence>
<protein>
    <submittedName>
        <fullName evidence="7">Sulfite reductase</fullName>
    </submittedName>
</protein>
<dbReference type="InterPro" id="IPR006067">
    <property type="entry name" value="NO2/SO3_Rdtase_4Fe4S_dom"/>
</dbReference>
<evidence type="ECO:0000256" key="3">
    <source>
        <dbReference type="ARBA" id="ARBA00023002"/>
    </source>
</evidence>
<name>A0A3D5N2D4_9PROT</name>